<gene>
    <name evidence="4" type="ORF">A9B99_08530</name>
</gene>
<keyword evidence="5" id="KW-1185">Reference proteome</keyword>
<dbReference type="InterPro" id="IPR010854">
    <property type="entry name" value="YdgH/BhsA/McbA-like_dom"/>
</dbReference>
<dbReference type="STRING" id="1691903.A9B99_08530"/>
<name>A0A1B7L202_9ENTR</name>
<evidence type="ECO:0000256" key="2">
    <source>
        <dbReference type="SAM" id="SignalP"/>
    </source>
</evidence>
<dbReference type="AlphaFoldDB" id="A0A1B7L202"/>
<evidence type="ECO:0000313" key="4">
    <source>
        <dbReference type="EMBL" id="OAT76353.1"/>
    </source>
</evidence>
<dbReference type="NCBIfam" id="NF011433">
    <property type="entry name" value="PRK14864.1"/>
    <property type="match status" value="1"/>
</dbReference>
<reference evidence="5" key="1">
    <citation type="submission" date="2016-05" db="EMBL/GenBank/DDBJ databases">
        <authorList>
            <person name="Behera P."/>
            <person name="Vaishampayan P."/>
            <person name="Singh N."/>
            <person name="Raina V."/>
            <person name="Suar M."/>
            <person name="Pattnaik A."/>
            <person name="Rastogi G."/>
        </authorList>
    </citation>
    <scope>NUCLEOTIDE SEQUENCE [LARGE SCALE GENOMIC DNA]</scope>
    <source>
        <strain evidence="5">MP23</strain>
    </source>
</reference>
<feature type="chain" id="PRO_5008596613" evidence="2">
    <location>
        <begin position="24"/>
        <end position="103"/>
    </location>
</feature>
<sequence>MSIRRFLPLCLCLVLAGCSTNWTTPRPAPAVAAWPQEIQRNQTEGLVRMGMISVTTRGGPVDAEEAIKQRATREKADYYMILFINDYMVPGVRRASAILYRKP</sequence>
<keyword evidence="1 2" id="KW-0732">Signal</keyword>
<dbReference type="Gene3D" id="3.30.1660.10">
    <property type="entry name" value="Flavin-binding protein dodecin"/>
    <property type="match status" value="1"/>
</dbReference>
<feature type="domain" description="YdgH/BhsA/McbA-like" evidence="3">
    <location>
        <begin position="47"/>
        <end position="101"/>
    </location>
</feature>
<dbReference type="Pfam" id="PF07338">
    <property type="entry name" value="YdgH_BhsA-like"/>
    <property type="match status" value="1"/>
</dbReference>
<proteinExistence type="predicted"/>
<comment type="caution">
    <text evidence="4">The sequence shown here is derived from an EMBL/GenBank/DDBJ whole genome shotgun (WGS) entry which is preliminary data.</text>
</comment>
<dbReference type="SUPFAM" id="SSF159871">
    <property type="entry name" value="YdgH-like"/>
    <property type="match status" value="1"/>
</dbReference>
<dbReference type="Proteomes" id="UP000078225">
    <property type="component" value="Unassembled WGS sequence"/>
</dbReference>
<dbReference type="InterPro" id="IPR036275">
    <property type="entry name" value="YdgH-like_sf"/>
</dbReference>
<accession>A0A1B7L202</accession>
<dbReference type="PROSITE" id="PS51257">
    <property type="entry name" value="PROKAR_LIPOPROTEIN"/>
    <property type="match status" value="1"/>
</dbReference>
<evidence type="ECO:0000259" key="3">
    <source>
        <dbReference type="Pfam" id="PF07338"/>
    </source>
</evidence>
<organism evidence="4 5">
    <name type="scientific">Mangrovibacter phragmitis</name>
    <dbReference type="NCBI Taxonomy" id="1691903"/>
    <lineage>
        <taxon>Bacteria</taxon>
        <taxon>Pseudomonadati</taxon>
        <taxon>Pseudomonadota</taxon>
        <taxon>Gammaproteobacteria</taxon>
        <taxon>Enterobacterales</taxon>
        <taxon>Enterobacteriaceae</taxon>
        <taxon>Mangrovibacter</taxon>
    </lineage>
</organism>
<dbReference type="OrthoDB" id="6415092at2"/>
<evidence type="ECO:0000313" key="5">
    <source>
        <dbReference type="Proteomes" id="UP000078225"/>
    </source>
</evidence>
<dbReference type="InterPro" id="IPR025543">
    <property type="entry name" value="Dodecin-like"/>
</dbReference>
<dbReference type="EMBL" id="LYRP01000022">
    <property type="protein sequence ID" value="OAT76353.1"/>
    <property type="molecule type" value="Genomic_DNA"/>
</dbReference>
<evidence type="ECO:0000256" key="1">
    <source>
        <dbReference type="ARBA" id="ARBA00022729"/>
    </source>
</evidence>
<dbReference type="RefSeq" id="WP_064598269.1">
    <property type="nucleotide sequence ID" value="NZ_CP134782.1"/>
</dbReference>
<feature type="signal peptide" evidence="2">
    <location>
        <begin position="1"/>
        <end position="23"/>
    </location>
</feature>
<protein>
    <submittedName>
        <fullName evidence="4">Bioflm peroxide resistance protein BsmA</fullName>
    </submittedName>
</protein>